<keyword evidence="1" id="KW-0472">Membrane</keyword>
<evidence type="ECO:0000256" key="1">
    <source>
        <dbReference type="SAM" id="Phobius"/>
    </source>
</evidence>
<dbReference type="AlphaFoldDB" id="A0A376GVM8"/>
<dbReference type="Proteomes" id="UP000254807">
    <property type="component" value="Unassembled WGS sequence"/>
</dbReference>
<gene>
    <name evidence="2" type="ORF">NCTC12360_01063</name>
</gene>
<proteinExistence type="predicted"/>
<organism evidence="2 3">
    <name type="scientific">Enterococcus gallinarum</name>
    <dbReference type="NCBI Taxonomy" id="1353"/>
    <lineage>
        <taxon>Bacteria</taxon>
        <taxon>Bacillati</taxon>
        <taxon>Bacillota</taxon>
        <taxon>Bacilli</taxon>
        <taxon>Lactobacillales</taxon>
        <taxon>Enterococcaceae</taxon>
        <taxon>Enterococcus</taxon>
    </lineage>
</organism>
<reference evidence="2 3" key="1">
    <citation type="submission" date="2018-06" db="EMBL/GenBank/DDBJ databases">
        <authorList>
            <consortium name="Pathogen Informatics"/>
            <person name="Doyle S."/>
        </authorList>
    </citation>
    <scope>NUCLEOTIDE SEQUENCE [LARGE SCALE GENOMIC DNA]</scope>
    <source>
        <strain evidence="2 3">NCTC12360</strain>
    </source>
</reference>
<sequence>MYSFYFVVVDAVGKESERMIRFLLEVGWSVLRILVILGIVFVLSTVVLSGSGMSKPSELIVNVLDFVVDQLQVIIHWFQVRFDFG</sequence>
<evidence type="ECO:0000313" key="3">
    <source>
        <dbReference type="Proteomes" id="UP000254807"/>
    </source>
</evidence>
<keyword evidence="3" id="KW-1185">Reference proteome</keyword>
<keyword evidence="1" id="KW-0812">Transmembrane</keyword>
<feature type="transmembrane region" description="Helical" evidence="1">
    <location>
        <begin position="26"/>
        <end position="48"/>
    </location>
</feature>
<protein>
    <submittedName>
        <fullName evidence="2">Uncharacterized protein</fullName>
    </submittedName>
</protein>
<evidence type="ECO:0000313" key="2">
    <source>
        <dbReference type="EMBL" id="STD82631.1"/>
    </source>
</evidence>
<name>A0A376GVM8_ENTGA</name>
<accession>A0A376GVM8</accession>
<keyword evidence="1" id="KW-1133">Transmembrane helix</keyword>
<dbReference type="EMBL" id="UFYW01000001">
    <property type="protein sequence ID" value="STD82631.1"/>
    <property type="molecule type" value="Genomic_DNA"/>
</dbReference>